<name>A0A7J5XFM0_DISMA</name>
<dbReference type="AlphaFoldDB" id="A0A7J5XFM0"/>
<accession>A0A7J5XFM0</accession>
<organism evidence="2 3">
    <name type="scientific">Dissostichus mawsoni</name>
    <name type="common">Antarctic cod</name>
    <dbReference type="NCBI Taxonomy" id="36200"/>
    <lineage>
        <taxon>Eukaryota</taxon>
        <taxon>Metazoa</taxon>
        <taxon>Chordata</taxon>
        <taxon>Craniata</taxon>
        <taxon>Vertebrata</taxon>
        <taxon>Euteleostomi</taxon>
        <taxon>Actinopterygii</taxon>
        <taxon>Neopterygii</taxon>
        <taxon>Teleostei</taxon>
        <taxon>Neoteleostei</taxon>
        <taxon>Acanthomorphata</taxon>
        <taxon>Eupercaria</taxon>
        <taxon>Perciformes</taxon>
        <taxon>Notothenioidei</taxon>
        <taxon>Nototheniidae</taxon>
        <taxon>Dissostichus</taxon>
    </lineage>
</organism>
<feature type="region of interest" description="Disordered" evidence="1">
    <location>
        <begin position="188"/>
        <end position="207"/>
    </location>
</feature>
<keyword evidence="3" id="KW-1185">Reference proteome</keyword>
<dbReference type="Proteomes" id="UP000518266">
    <property type="component" value="Unassembled WGS sequence"/>
</dbReference>
<protein>
    <submittedName>
        <fullName evidence="2">Uncharacterized protein</fullName>
    </submittedName>
</protein>
<proteinExistence type="predicted"/>
<dbReference type="EMBL" id="JAAKFY010000025">
    <property type="protein sequence ID" value="KAF3835603.1"/>
    <property type="molecule type" value="Genomic_DNA"/>
</dbReference>
<comment type="caution">
    <text evidence="2">The sequence shown here is derived from an EMBL/GenBank/DDBJ whole genome shotgun (WGS) entry which is preliminary data.</text>
</comment>
<sequence length="286" mass="32048">MVVISCLYSNESWETGFLSAAGVIPKPLNAGCRPYRFSPACWNSFAWQPIQDRPLFGPACPDPGPKSILSFSILISHMFIPPWLDAVSLPRVGSFLKFLAPAAATEKDKVPPPNADDVNIYLQWGVNIYLEWGVNICLQWGVNIYLEWGVNICLQWGFNICRGVNICLQWGVNICLQWGFNICRASTSASSGASTSASSGESMSTSMGRKHLPPVGFNICRGVNICLQWGVNICLQWGVNVYLQWGVNICLQRGVNIYLQWGQQYHNHYKRFDHIRRPCTRAKCPK</sequence>
<reference evidence="2 3" key="1">
    <citation type="submission" date="2020-03" db="EMBL/GenBank/DDBJ databases">
        <title>Dissostichus mawsoni Genome sequencing and assembly.</title>
        <authorList>
            <person name="Park H."/>
        </authorList>
    </citation>
    <scope>NUCLEOTIDE SEQUENCE [LARGE SCALE GENOMIC DNA]</scope>
    <source>
        <strain evidence="2">DM0001</strain>
        <tissue evidence="2">Muscle</tissue>
    </source>
</reference>
<evidence type="ECO:0000313" key="3">
    <source>
        <dbReference type="Proteomes" id="UP000518266"/>
    </source>
</evidence>
<evidence type="ECO:0000256" key="1">
    <source>
        <dbReference type="SAM" id="MobiDB-lite"/>
    </source>
</evidence>
<evidence type="ECO:0000313" key="2">
    <source>
        <dbReference type="EMBL" id="KAF3835603.1"/>
    </source>
</evidence>
<gene>
    <name evidence="2" type="ORF">F7725_028161</name>
</gene>